<reference evidence="1 2" key="1">
    <citation type="submission" date="2012-05" db="EMBL/GenBank/DDBJ databases">
        <title>Recombination and specialization in a pathogen metapopulation.</title>
        <authorList>
            <person name="Gardiner A."/>
            <person name="Kemen E."/>
            <person name="Schultz-Larsen T."/>
            <person name="MacLean D."/>
            <person name="Van Oosterhout C."/>
            <person name="Jones J.D.G."/>
        </authorList>
    </citation>
    <scope>NUCLEOTIDE SEQUENCE [LARGE SCALE GENOMIC DNA]</scope>
    <source>
        <strain evidence="1 2">Ac Nc2</strain>
    </source>
</reference>
<dbReference type="AlphaFoldDB" id="A0A024GLA4"/>
<dbReference type="EMBL" id="CAIX01000152">
    <property type="protein sequence ID" value="CCI47121.1"/>
    <property type="molecule type" value="Genomic_DNA"/>
</dbReference>
<comment type="caution">
    <text evidence="1">The sequence shown here is derived from an EMBL/GenBank/DDBJ whole genome shotgun (WGS) entry which is preliminary data.</text>
</comment>
<accession>A0A024GLA4</accession>
<sequence>MASCGAISLTRTFTSQSNLTNAYANNIFARRNCSLHDAFIQQQQKYSNLEDLHSDMPTAVLLNSADTTASRSPACIYRRVWFFIKSVNPISIKTHCSVSISTFSVQNMLFVKDDAHSHTIKLFWYDARIE</sequence>
<proteinExistence type="predicted"/>
<evidence type="ECO:0000313" key="2">
    <source>
        <dbReference type="Proteomes" id="UP000053237"/>
    </source>
</evidence>
<protein>
    <submittedName>
        <fullName evidence="1">Uncharacterized protein</fullName>
    </submittedName>
</protein>
<keyword evidence="2" id="KW-1185">Reference proteome</keyword>
<gene>
    <name evidence="1" type="ORF">BN9_080900</name>
</gene>
<name>A0A024GLA4_9STRA</name>
<evidence type="ECO:0000313" key="1">
    <source>
        <dbReference type="EMBL" id="CCI47121.1"/>
    </source>
</evidence>
<organism evidence="1 2">
    <name type="scientific">Albugo candida</name>
    <dbReference type="NCBI Taxonomy" id="65357"/>
    <lineage>
        <taxon>Eukaryota</taxon>
        <taxon>Sar</taxon>
        <taxon>Stramenopiles</taxon>
        <taxon>Oomycota</taxon>
        <taxon>Peronosporomycetes</taxon>
        <taxon>Albuginales</taxon>
        <taxon>Albuginaceae</taxon>
        <taxon>Albugo</taxon>
    </lineage>
</organism>
<dbReference type="InParanoid" id="A0A024GLA4"/>
<dbReference type="Proteomes" id="UP000053237">
    <property type="component" value="Unassembled WGS sequence"/>
</dbReference>